<evidence type="ECO:0000313" key="3">
    <source>
        <dbReference type="Proteomes" id="UP000614982"/>
    </source>
</evidence>
<keyword evidence="1" id="KW-0812">Transmembrane</keyword>
<name>A0ABQ1DT18_PSECI</name>
<feature type="transmembrane region" description="Helical" evidence="1">
    <location>
        <begin position="19"/>
        <end position="38"/>
    </location>
</feature>
<gene>
    <name evidence="2" type="ORF">PSCICP_41530</name>
</gene>
<evidence type="ECO:0000256" key="1">
    <source>
        <dbReference type="SAM" id="Phobius"/>
    </source>
</evidence>
<sequence>MFYCASAGLNDSFTPANGVLALVGGVVAMYNGVVYLPIIQQDLFADRPELVLPGRHSWTSLRALQTARNQCAKLSSIPAQAASSR</sequence>
<accession>A0ABQ1DT18</accession>
<proteinExistence type="predicted"/>
<organism evidence="2 3">
    <name type="scientific">Pseudomonas cichorii</name>
    <dbReference type="NCBI Taxonomy" id="36746"/>
    <lineage>
        <taxon>Bacteria</taxon>
        <taxon>Pseudomonadati</taxon>
        <taxon>Pseudomonadota</taxon>
        <taxon>Gammaproteobacteria</taxon>
        <taxon>Pseudomonadales</taxon>
        <taxon>Pseudomonadaceae</taxon>
        <taxon>Pseudomonas</taxon>
    </lineage>
</organism>
<keyword evidence="3" id="KW-1185">Reference proteome</keyword>
<comment type="caution">
    <text evidence="2">The sequence shown here is derived from an EMBL/GenBank/DDBJ whole genome shotgun (WGS) entry which is preliminary data.</text>
</comment>
<evidence type="ECO:0000313" key="2">
    <source>
        <dbReference type="EMBL" id="GFM94181.1"/>
    </source>
</evidence>
<reference evidence="2 3" key="1">
    <citation type="submission" date="2020-05" db="EMBL/GenBank/DDBJ databases">
        <title>Genetic diversity of Pseudomonas cichorii.</title>
        <authorList>
            <person name="Tani S."/>
            <person name="Yagi H."/>
            <person name="Hashimoto S."/>
            <person name="Iiyama K."/>
            <person name="Furuya N."/>
        </authorList>
    </citation>
    <scope>NUCLEOTIDE SEQUENCE [LARGE SCALE GENOMIC DNA]</scope>
    <source>
        <strain evidence="2 3">LMG 2162</strain>
    </source>
</reference>
<dbReference type="EMBL" id="BLWA01000014">
    <property type="protein sequence ID" value="GFM94181.1"/>
    <property type="molecule type" value="Genomic_DNA"/>
</dbReference>
<keyword evidence="1" id="KW-0472">Membrane</keyword>
<protein>
    <submittedName>
        <fullName evidence="2">Uncharacterized protein</fullName>
    </submittedName>
</protein>
<dbReference type="Proteomes" id="UP000614982">
    <property type="component" value="Unassembled WGS sequence"/>
</dbReference>
<keyword evidence="1" id="KW-1133">Transmembrane helix</keyword>